<dbReference type="Gene3D" id="3.50.50.60">
    <property type="entry name" value="FAD/NAD(P)-binding domain"/>
    <property type="match status" value="2"/>
</dbReference>
<dbReference type="Gene3D" id="3.30.390.30">
    <property type="match status" value="1"/>
</dbReference>
<dbReference type="Pfam" id="PF07992">
    <property type="entry name" value="Pyr_redox_2"/>
    <property type="match status" value="1"/>
</dbReference>
<dbReference type="Proteomes" id="UP001174932">
    <property type="component" value="Unassembled WGS sequence"/>
</dbReference>
<dbReference type="PRINTS" id="PR00368">
    <property type="entry name" value="FADPNR"/>
</dbReference>
<keyword evidence="4" id="KW-0560">Oxidoreductase</keyword>
<dbReference type="InterPro" id="IPR036188">
    <property type="entry name" value="FAD/NAD-bd_sf"/>
</dbReference>
<dbReference type="InterPro" id="IPR028202">
    <property type="entry name" value="Reductase_C"/>
</dbReference>
<evidence type="ECO:0000256" key="2">
    <source>
        <dbReference type="ARBA" id="ARBA00022630"/>
    </source>
</evidence>
<dbReference type="PRINTS" id="PR00411">
    <property type="entry name" value="PNDRDTASEI"/>
</dbReference>
<keyword evidence="2" id="KW-0285">Flavoprotein</keyword>
<proteinExistence type="predicted"/>
<reference evidence="7" key="1">
    <citation type="journal article" date="2015" name="Int. J. Syst. Evol. Microbiol.">
        <title>Rhizobium alvei sp. nov., isolated from a freshwater river.</title>
        <authorList>
            <person name="Sheu S.Y."/>
            <person name="Huang H.W."/>
            <person name="Young C.C."/>
            <person name="Chen W.M."/>
        </authorList>
    </citation>
    <scope>NUCLEOTIDE SEQUENCE</scope>
    <source>
        <strain evidence="7">TNR-22</strain>
    </source>
</reference>
<keyword evidence="3" id="KW-0274">FAD</keyword>
<sequence>MEPGVVILGAGHGGSQAGFSLRQEGYEGPVHLVSDEPDLPYHKPPLSKAYLKDPAQEPQILRAEKAYADSRIDLLFGRRVAAIDPVAHRLTFVDGSALSYSHLVIATGAENRRLSLPGHDLDGIHSIRNRADAEALRLAMDRASDIVVIGGGFIGLEAAATFAGLGKRVTVIEMAPAILGRAVSPVVSAHVDRQYRALGIEILTRTAIAALEGEGGRVKSVRLSDGRAIEADLVLVGIGALPNDGLARDAGLAVDNGIIVDAELRTSDPAIFAIGDVANYPHAQAGRRVRLESVQNASDQAKHVAKIIMGKEPGPYSETPWFWSDQGPMKLQMAGLSFSPDRFLTVGDPEAGAFSVYHFAEGRLIAVDSVNRPADHMLARRLLAKGMTPSDADLLAGPDRLKALLSA</sequence>
<evidence type="ECO:0000256" key="1">
    <source>
        <dbReference type="ARBA" id="ARBA00001974"/>
    </source>
</evidence>
<keyword evidence="8" id="KW-1185">Reference proteome</keyword>
<dbReference type="InterPro" id="IPR023753">
    <property type="entry name" value="FAD/NAD-binding_dom"/>
</dbReference>
<evidence type="ECO:0000256" key="4">
    <source>
        <dbReference type="ARBA" id="ARBA00023002"/>
    </source>
</evidence>
<comment type="cofactor">
    <cofactor evidence="1">
        <name>FAD</name>
        <dbReference type="ChEBI" id="CHEBI:57692"/>
    </cofactor>
</comment>
<dbReference type="Pfam" id="PF14759">
    <property type="entry name" value="Reductase_C"/>
    <property type="match status" value="1"/>
</dbReference>
<dbReference type="EMBL" id="JAUOZU010000017">
    <property type="protein sequence ID" value="MDO6966434.1"/>
    <property type="molecule type" value="Genomic_DNA"/>
</dbReference>
<dbReference type="SUPFAM" id="SSF51905">
    <property type="entry name" value="FAD/NAD(P)-binding domain"/>
    <property type="match status" value="1"/>
</dbReference>
<evidence type="ECO:0000313" key="7">
    <source>
        <dbReference type="EMBL" id="MDO6966434.1"/>
    </source>
</evidence>
<dbReference type="InterPro" id="IPR050446">
    <property type="entry name" value="FAD-oxidoreductase/Apoptosis"/>
</dbReference>
<gene>
    <name evidence="7" type="ORF">Q4481_20975</name>
</gene>
<dbReference type="SUPFAM" id="SSF55424">
    <property type="entry name" value="FAD/NAD-linked reductases, dimerisation (C-terminal) domain"/>
    <property type="match status" value="1"/>
</dbReference>
<evidence type="ECO:0000313" key="8">
    <source>
        <dbReference type="Proteomes" id="UP001174932"/>
    </source>
</evidence>
<protein>
    <submittedName>
        <fullName evidence="7">FAD-dependent oxidoreductase</fullName>
    </submittedName>
</protein>
<dbReference type="PANTHER" id="PTHR43557">
    <property type="entry name" value="APOPTOSIS-INDUCING FACTOR 1"/>
    <property type="match status" value="1"/>
</dbReference>
<comment type="caution">
    <text evidence="7">The sequence shown here is derived from an EMBL/GenBank/DDBJ whole genome shotgun (WGS) entry which is preliminary data.</text>
</comment>
<organism evidence="7 8">
    <name type="scientific">Rhizobium alvei</name>
    <dbReference type="NCBI Taxonomy" id="1132659"/>
    <lineage>
        <taxon>Bacteria</taxon>
        <taxon>Pseudomonadati</taxon>
        <taxon>Pseudomonadota</taxon>
        <taxon>Alphaproteobacteria</taxon>
        <taxon>Hyphomicrobiales</taxon>
        <taxon>Rhizobiaceae</taxon>
        <taxon>Rhizobium/Agrobacterium group</taxon>
        <taxon>Rhizobium</taxon>
    </lineage>
</organism>
<dbReference type="InterPro" id="IPR016156">
    <property type="entry name" value="FAD/NAD-linked_Rdtase_dimer_sf"/>
</dbReference>
<dbReference type="PANTHER" id="PTHR43557:SF2">
    <property type="entry name" value="RIESKE DOMAIN-CONTAINING PROTEIN-RELATED"/>
    <property type="match status" value="1"/>
</dbReference>
<feature type="domain" description="Reductase C-terminal" evidence="6">
    <location>
        <begin position="321"/>
        <end position="404"/>
    </location>
</feature>
<evidence type="ECO:0000256" key="3">
    <source>
        <dbReference type="ARBA" id="ARBA00022827"/>
    </source>
</evidence>
<reference evidence="7" key="2">
    <citation type="submission" date="2023-07" db="EMBL/GenBank/DDBJ databases">
        <authorList>
            <person name="Shen H."/>
        </authorList>
    </citation>
    <scope>NUCLEOTIDE SEQUENCE</scope>
    <source>
        <strain evidence="7">TNR-22</strain>
    </source>
</reference>
<evidence type="ECO:0000259" key="6">
    <source>
        <dbReference type="Pfam" id="PF14759"/>
    </source>
</evidence>
<name>A0ABT8YS29_9HYPH</name>
<feature type="domain" description="FAD/NAD(P)-binding" evidence="5">
    <location>
        <begin position="5"/>
        <end position="301"/>
    </location>
</feature>
<dbReference type="RefSeq" id="WP_304378355.1">
    <property type="nucleotide sequence ID" value="NZ_JAUOZU010000017.1"/>
</dbReference>
<accession>A0ABT8YS29</accession>
<evidence type="ECO:0000259" key="5">
    <source>
        <dbReference type="Pfam" id="PF07992"/>
    </source>
</evidence>